<organism evidence="2">
    <name type="scientific">Tanacetum cinerariifolium</name>
    <name type="common">Dalmatian daisy</name>
    <name type="synonym">Chrysanthemum cinerariifolium</name>
    <dbReference type="NCBI Taxonomy" id="118510"/>
    <lineage>
        <taxon>Eukaryota</taxon>
        <taxon>Viridiplantae</taxon>
        <taxon>Streptophyta</taxon>
        <taxon>Embryophyta</taxon>
        <taxon>Tracheophyta</taxon>
        <taxon>Spermatophyta</taxon>
        <taxon>Magnoliopsida</taxon>
        <taxon>eudicotyledons</taxon>
        <taxon>Gunneridae</taxon>
        <taxon>Pentapetalae</taxon>
        <taxon>asterids</taxon>
        <taxon>campanulids</taxon>
        <taxon>Asterales</taxon>
        <taxon>Asteraceae</taxon>
        <taxon>Asteroideae</taxon>
        <taxon>Anthemideae</taxon>
        <taxon>Anthemidinae</taxon>
        <taxon>Tanacetum</taxon>
    </lineage>
</organism>
<protein>
    <submittedName>
        <fullName evidence="2">Uncharacterized protein</fullName>
    </submittedName>
</protein>
<evidence type="ECO:0000256" key="1">
    <source>
        <dbReference type="SAM" id="Coils"/>
    </source>
</evidence>
<reference evidence="2" key="1">
    <citation type="journal article" date="2019" name="Sci. Rep.">
        <title>Draft genome of Tanacetum cinerariifolium, the natural source of mosquito coil.</title>
        <authorList>
            <person name="Yamashiro T."/>
            <person name="Shiraishi A."/>
            <person name="Satake H."/>
            <person name="Nakayama K."/>
        </authorList>
    </citation>
    <scope>NUCLEOTIDE SEQUENCE</scope>
</reference>
<accession>A0A699H1N6</accession>
<name>A0A699H1N6_TANCI</name>
<comment type="caution">
    <text evidence="2">The sequence shown here is derived from an EMBL/GenBank/DDBJ whole genome shotgun (WGS) entry which is preliminary data.</text>
</comment>
<proteinExistence type="predicted"/>
<gene>
    <name evidence="2" type="ORF">Tci_244468</name>
</gene>
<dbReference type="EMBL" id="BKCJ010071017">
    <property type="protein sequence ID" value="GEW72492.1"/>
    <property type="molecule type" value="Genomic_DNA"/>
</dbReference>
<sequence>MAKSSSSSENEACCSKSCRKNTKDLNTKITELSKKLSDSKTMLYHYKLGLSQVEARLVEFKNQEIKLCEKIRGLEFVFECKNNRIERLTNKLEELKKEKEGLESKLTVLFPPLTQVYSPPKKDMSWTGFPEFVDDTITDYSRPLPSIETDCPGVIKNNKTETASKPPVKYAEMYQNTSKSPKVRGNQRNWNNLMNQRLGRKTWPKNNFAHKNVTPRADLFKTASVSAARRVNTAASRPNVNSKRPKTTQDLVIIKLIQRVKRLERDKIGRFSKDKIRRFTVQKEVVDYILQVKIKLLIKKLEDSEAEHQV</sequence>
<keyword evidence="1" id="KW-0175">Coiled coil</keyword>
<dbReference type="AlphaFoldDB" id="A0A699H1N6"/>
<feature type="coiled-coil region" evidence="1">
    <location>
        <begin position="78"/>
        <end position="105"/>
    </location>
</feature>
<evidence type="ECO:0000313" key="2">
    <source>
        <dbReference type="EMBL" id="GEW72492.1"/>
    </source>
</evidence>